<sequence>MTWQDIVAYCHDNPDEAAAVLSDLYNEEISVVDRLNEFYEFFRHLTTREENDRPPGSLLRAATALSLYAFPDRHITFQYRRMNNFFSEYSTLDSLDTGFNARQYHEVAVACRDLLSKIKDRTGDATMIDVQTLIYIADDT</sequence>
<keyword evidence="2" id="KW-1185">Reference proteome</keyword>
<name>A0A830EIP9_9EURY</name>
<accession>A0A830EIP9</accession>
<evidence type="ECO:0000313" key="2">
    <source>
        <dbReference type="Proteomes" id="UP000653099"/>
    </source>
</evidence>
<protein>
    <submittedName>
        <fullName evidence="1">Uncharacterized protein</fullName>
    </submittedName>
</protein>
<comment type="caution">
    <text evidence="1">The sequence shown here is derived from an EMBL/GenBank/DDBJ whole genome shotgun (WGS) entry which is preliminary data.</text>
</comment>
<dbReference type="Proteomes" id="UP000653099">
    <property type="component" value="Unassembled WGS sequence"/>
</dbReference>
<reference evidence="1" key="1">
    <citation type="journal article" date="2014" name="Int. J. Syst. Evol. Microbiol.">
        <title>Complete genome sequence of Corynebacterium casei LMG S-19264T (=DSM 44701T), isolated from a smear-ripened cheese.</title>
        <authorList>
            <consortium name="US DOE Joint Genome Institute (JGI-PGF)"/>
            <person name="Walter F."/>
            <person name="Albersmeier A."/>
            <person name="Kalinowski J."/>
            <person name="Ruckert C."/>
        </authorList>
    </citation>
    <scope>NUCLEOTIDE SEQUENCE</scope>
    <source>
        <strain evidence="1">JCM 14359</strain>
    </source>
</reference>
<dbReference type="RefSeq" id="WP_188785493.1">
    <property type="nucleotide sequence ID" value="NZ_BMOC01000001.1"/>
</dbReference>
<organism evidence="1 2">
    <name type="scientific">Halobellus salinus</name>
    <dbReference type="NCBI Taxonomy" id="931585"/>
    <lineage>
        <taxon>Archaea</taxon>
        <taxon>Methanobacteriati</taxon>
        <taxon>Methanobacteriota</taxon>
        <taxon>Stenosarchaea group</taxon>
        <taxon>Halobacteria</taxon>
        <taxon>Halobacteriales</taxon>
        <taxon>Haloferacaceae</taxon>
        <taxon>Halobellus</taxon>
    </lineage>
</organism>
<proteinExistence type="predicted"/>
<evidence type="ECO:0000313" key="1">
    <source>
        <dbReference type="EMBL" id="GGI95183.1"/>
    </source>
</evidence>
<reference evidence="1" key="2">
    <citation type="submission" date="2020-09" db="EMBL/GenBank/DDBJ databases">
        <authorList>
            <person name="Sun Q."/>
            <person name="Ohkuma M."/>
        </authorList>
    </citation>
    <scope>NUCLEOTIDE SEQUENCE</scope>
    <source>
        <strain evidence="1">JCM 14359</strain>
    </source>
</reference>
<dbReference type="AlphaFoldDB" id="A0A830EIP9"/>
<dbReference type="EMBL" id="BMOC01000001">
    <property type="protein sequence ID" value="GGI95183.1"/>
    <property type="molecule type" value="Genomic_DNA"/>
</dbReference>
<gene>
    <name evidence="1" type="ORF">GCM10008995_01650</name>
</gene>